<name>A0ABV0LW95_9HYPH</name>
<evidence type="ECO:0000313" key="2">
    <source>
        <dbReference type="Proteomes" id="UP001496627"/>
    </source>
</evidence>
<dbReference type="EMBL" id="JBEAAL010000001">
    <property type="protein sequence ID" value="MEQ1403867.1"/>
    <property type="molecule type" value="Genomic_DNA"/>
</dbReference>
<dbReference type="Proteomes" id="UP001496627">
    <property type="component" value="Unassembled WGS sequence"/>
</dbReference>
<comment type="caution">
    <text evidence="1">The sequence shown here is derived from an EMBL/GenBank/DDBJ whole genome shotgun (WGS) entry which is preliminary data.</text>
</comment>
<sequence>MPVITINTEISFDIGDVEDDVIEREVHRRKGVHDKLKDDWKDNLDPPSASDFSTAELMDVLEDRDVDLRPWMERCYRLIAMGENDEAMDLIYREYQGGLAPPSTEKRIAARLSGKKVPAHAEN</sequence>
<organism evidence="1 2">
    <name type="scientific">Neorhizobium phenanthreniclasticum</name>
    <dbReference type="NCBI Taxonomy" id="3157917"/>
    <lineage>
        <taxon>Bacteria</taxon>
        <taxon>Pseudomonadati</taxon>
        <taxon>Pseudomonadota</taxon>
        <taxon>Alphaproteobacteria</taxon>
        <taxon>Hyphomicrobiales</taxon>
        <taxon>Rhizobiaceae</taxon>
        <taxon>Rhizobium/Agrobacterium group</taxon>
        <taxon>Neorhizobium</taxon>
    </lineage>
</organism>
<accession>A0ABV0LW95</accession>
<evidence type="ECO:0000313" key="1">
    <source>
        <dbReference type="EMBL" id="MEQ1403867.1"/>
    </source>
</evidence>
<protein>
    <submittedName>
        <fullName evidence="1">Uncharacterized protein</fullName>
    </submittedName>
</protein>
<keyword evidence="2" id="KW-1185">Reference proteome</keyword>
<proteinExistence type="predicted"/>
<dbReference type="RefSeq" id="WP_348862169.1">
    <property type="nucleotide sequence ID" value="NZ_JBEAAL010000001.1"/>
</dbReference>
<reference evidence="1 2" key="1">
    <citation type="submission" date="2024-05" db="EMBL/GenBank/DDBJ databases">
        <title>Neorhizobium sp. Rsf11, a plant growth promoting and heavy metal resistant PAH-degrader.</title>
        <authorList>
            <person name="Golubev S.N."/>
            <person name="Muratova A.Y."/>
            <person name="Markelova M.I."/>
        </authorList>
    </citation>
    <scope>NUCLEOTIDE SEQUENCE [LARGE SCALE GENOMIC DNA]</scope>
    <source>
        <strain evidence="1 2">Rsf11</strain>
    </source>
</reference>
<gene>
    <name evidence="1" type="ORF">ABK249_02880</name>
</gene>